<protein>
    <submittedName>
        <fullName evidence="1">Uncharacterized protein</fullName>
    </submittedName>
</protein>
<comment type="caution">
    <text evidence="1">The sequence shown here is derived from an EMBL/GenBank/DDBJ whole genome shotgun (WGS) entry which is preliminary data.</text>
</comment>
<evidence type="ECO:0000313" key="1">
    <source>
        <dbReference type="EMBL" id="PVU68500.1"/>
    </source>
</evidence>
<proteinExistence type="predicted"/>
<sequence>MNLLTVKKYLFKRSLTKFQEIQLKYIDSILQEILAPILCNYKNIEVIKSQITDIESFYFGFKPNPSLISEKLVLPLYISNRFFIASSGPRFGSIYEDLIKSFLENFGYQVDVRVNIFNYALFRDYHQKSVLNNKKVIDFIARKGNKLYLIEQRTSEHTGGRTGQESLLDKFKVFLDWIIGKSTDPLINKGIREIYLVIFISYSEKHEILTEQNVSKGRINSLIAYIVENLGDYFTRLVSKGFKTTCTDLTSCLKQSRRLIFYTDQIKIEFRIMLGEEFYEEILGEKYSSLKDKIIKEELGDDLWVIYSILPYELRMYYEEGFMWSNRIYEMLISRYEYIITSASTEDDIINKLASKIIEDYKDLRLLETNDLSKQYEYLKTLCAASLILYALKCPSKLVL</sequence>
<name>A0A2T9WKY4_NANST</name>
<organism evidence="1">
    <name type="scientific">Nanobsidianus stetteri</name>
    <dbReference type="NCBI Taxonomy" id="1294122"/>
    <lineage>
        <taxon>Archaea</taxon>
        <taxon>Nanobdellota</taxon>
        <taxon>Candidatus Nanoarchaeia</taxon>
        <taxon>Nanoarchaeales</taxon>
        <taxon>Nanopusillaceae</taxon>
        <taxon>Candidatus Nanobsidianus</taxon>
    </lineage>
</organism>
<reference evidence="1" key="2">
    <citation type="submission" date="2017-05" db="EMBL/GenBank/DDBJ databases">
        <authorList>
            <person name="Song R."/>
            <person name="Chenine A.L."/>
            <person name="Ruprecht R.M."/>
        </authorList>
    </citation>
    <scope>NUCLEOTIDE SEQUENCE</scope>
    <source>
        <strain evidence="1">SCGC AB-777_F03</strain>
    </source>
</reference>
<reference evidence="1" key="1">
    <citation type="journal article" date="2015" name="Appl. Environ. Microbiol.">
        <title>Nanoarchaeota, Their Sulfolobales Host, and Nanoarchaeota Virus Distribution across Yellowstone National Park Hot Springs.</title>
        <authorList>
            <person name="Munson-McGee J.H."/>
            <person name="Field E.K."/>
            <person name="Bateson M."/>
            <person name="Rooney C."/>
            <person name="Stepanauskas R."/>
            <person name="Young M.J."/>
        </authorList>
    </citation>
    <scope>NUCLEOTIDE SEQUENCE [LARGE SCALE GENOMIC DNA]</scope>
    <source>
        <strain evidence="1">SCGC AB-777_F03</strain>
    </source>
</reference>
<accession>A0A2T9WKY4</accession>
<dbReference type="AlphaFoldDB" id="A0A2T9WKY4"/>
<gene>
    <name evidence="1" type="ORF">DDW03_02105</name>
</gene>
<dbReference type="EMBL" id="QEFP01000009">
    <property type="protein sequence ID" value="PVU68500.1"/>
    <property type="molecule type" value="Genomic_DNA"/>
</dbReference>